<dbReference type="Proteomes" id="UP000887580">
    <property type="component" value="Unplaced"/>
</dbReference>
<accession>A0AC35FWV7</accession>
<organism evidence="1 2">
    <name type="scientific">Panagrolaimus sp. PS1159</name>
    <dbReference type="NCBI Taxonomy" id="55785"/>
    <lineage>
        <taxon>Eukaryota</taxon>
        <taxon>Metazoa</taxon>
        <taxon>Ecdysozoa</taxon>
        <taxon>Nematoda</taxon>
        <taxon>Chromadorea</taxon>
        <taxon>Rhabditida</taxon>
        <taxon>Tylenchina</taxon>
        <taxon>Panagrolaimomorpha</taxon>
        <taxon>Panagrolaimoidea</taxon>
        <taxon>Panagrolaimidae</taxon>
        <taxon>Panagrolaimus</taxon>
    </lineage>
</organism>
<name>A0AC35FWV7_9BILA</name>
<evidence type="ECO:0000313" key="2">
    <source>
        <dbReference type="WBParaSite" id="PS1159_v2.g21166.t1"/>
    </source>
</evidence>
<evidence type="ECO:0000313" key="1">
    <source>
        <dbReference type="Proteomes" id="UP000887580"/>
    </source>
</evidence>
<reference evidence="2" key="1">
    <citation type="submission" date="2022-11" db="UniProtKB">
        <authorList>
            <consortium name="WormBaseParasite"/>
        </authorList>
    </citation>
    <scope>IDENTIFICATION</scope>
</reference>
<proteinExistence type="predicted"/>
<protein>
    <submittedName>
        <fullName evidence="2">Uncharacterized protein</fullName>
    </submittedName>
</protein>
<dbReference type="WBParaSite" id="PS1159_v2.g21166.t1">
    <property type="protein sequence ID" value="PS1159_v2.g21166.t1"/>
    <property type="gene ID" value="PS1159_v2.g21166"/>
</dbReference>
<sequence>MHFWADYYFRLPTSFHGTDNGAIHQVFMELHFTTEKQKFQCYNLWNTSQNFNDLFVFEACTKNALNISQTLFANKRIKLIRKLSPGWVVVNGYKMVTK</sequence>